<evidence type="ECO:0000313" key="4">
    <source>
        <dbReference type="Proteomes" id="UP000182312"/>
    </source>
</evidence>
<reference evidence="1 3" key="2">
    <citation type="submission" date="2014-10" db="EMBL/GenBank/DDBJ databases">
        <title>Paracoccus sanguinis sp. nov., isolated from clinical specimens of New York State patients.</title>
        <authorList>
            <person name="Mingle L.A."/>
            <person name="Cole J.A."/>
            <person name="Lapierre P."/>
            <person name="Musser K.A."/>
        </authorList>
    </citation>
    <scope>NUCLEOTIDE SEQUENCE [LARGE SCALE GENOMIC DNA]</scope>
    <source>
        <strain evidence="1 3">JCM 14014</strain>
    </source>
</reference>
<proteinExistence type="predicted"/>
<organism evidence="1 3">
    <name type="scientific">Paracoccus halophilus</name>
    <dbReference type="NCBI Taxonomy" id="376733"/>
    <lineage>
        <taxon>Bacteria</taxon>
        <taxon>Pseudomonadati</taxon>
        <taxon>Pseudomonadota</taxon>
        <taxon>Alphaproteobacteria</taxon>
        <taxon>Rhodobacterales</taxon>
        <taxon>Paracoccaceae</taxon>
        <taxon>Paracoccus</taxon>
    </lineage>
</organism>
<dbReference type="OrthoDB" id="8238457at2"/>
<protein>
    <submittedName>
        <fullName evidence="1">Uncharacterized protein</fullName>
    </submittedName>
</protein>
<reference evidence="2 4" key="3">
    <citation type="submission" date="2016-10" db="EMBL/GenBank/DDBJ databases">
        <authorList>
            <person name="de Groot N.N."/>
        </authorList>
    </citation>
    <scope>NUCLEOTIDE SEQUENCE [LARGE SCALE GENOMIC DNA]</scope>
    <source>
        <strain evidence="2 4">CGMCC 1.6117</strain>
    </source>
</reference>
<dbReference type="Pfam" id="PF20132">
    <property type="entry name" value="DUF6522"/>
    <property type="match status" value="1"/>
</dbReference>
<name>A0A099F9F5_9RHOB</name>
<evidence type="ECO:0000313" key="1">
    <source>
        <dbReference type="EMBL" id="KGJ06851.1"/>
    </source>
</evidence>
<accession>A0A099F9F5</accession>
<gene>
    <name evidence="1" type="ORF">IT41_01375</name>
    <name evidence="2" type="ORF">SAMN04487972_10285</name>
</gene>
<reference evidence="1 3" key="1">
    <citation type="submission" date="2014-09" db="EMBL/GenBank/DDBJ databases">
        <authorList>
            <person name="McGinnis J.M."/>
            <person name="Wolfgang W.J."/>
        </authorList>
    </citation>
    <scope>NUCLEOTIDE SEQUENCE [LARGE SCALE GENOMIC DNA]</scope>
    <source>
        <strain evidence="1 3">JCM 14014</strain>
    </source>
</reference>
<evidence type="ECO:0000313" key="2">
    <source>
        <dbReference type="EMBL" id="SFA41120.1"/>
    </source>
</evidence>
<dbReference type="eggNOG" id="ENOG5032Y8V">
    <property type="taxonomic scope" value="Bacteria"/>
</dbReference>
<sequence length="86" mass="9437">MTLHRQGDGFVVDAELLAGIFDLDAADVQRLMREGAITSHCETGIDEDEGRWRLVFQHGNLACRLTVDVDGQILSRATYPVAGPQP</sequence>
<dbReference type="InterPro" id="IPR045389">
    <property type="entry name" value="DUF6522"/>
</dbReference>
<dbReference type="EMBL" id="FOJO01000002">
    <property type="protein sequence ID" value="SFA41120.1"/>
    <property type="molecule type" value="Genomic_DNA"/>
</dbReference>
<dbReference type="AlphaFoldDB" id="A0A099F9F5"/>
<evidence type="ECO:0000313" key="3">
    <source>
        <dbReference type="Proteomes" id="UP000029846"/>
    </source>
</evidence>
<dbReference type="Proteomes" id="UP000029846">
    <property type="component" value="Unassembled WGS sequence"/>
</dbReference>
<dbReference type="RefSeq" id="WP_036738078.1">
    <property type="nucleotide sequence ID" value="NZ_FOJO01000002.1"/>
</dbReference>
<dbReference type="EMBL" id="JRKN01000001">
    <property type="protein sequence ID" value="KGJ06851.1"/>
    <property type="molecule type" value="Genomic_DNA"/>
</dbReference>
<keyword evidence="3" id="KW-1185">Reference proteome</keyword>
<dbReference type="STRING" id="376733.SAMN04487972_10285"/>
<dbReference type="Proteomes" id="UP000182312">
    <property type="component" value="Unassembled WGS sequence"/>
</dbReference>